<organism evidence="1 2">
    <name type="scientific">Salinimonas profundi</name>
    <dbReference type="NCBI Taxonomy" id="2729140"/>
    <lineage>
        <taxon>Bacteria</taxon>
        <taxon>Pseudomonadati</taxon>
        <taxon>Pseudomonadota</taxon>
        <taxon>Gammaproteobacteria</taxon>
        <taxon>Alteromonadales</taxon>
        <taxon>Alteromonadaceae</taxon>
        <taxon>Alteromonas/Salinimonas group</taxon>
        <taxon>Salinimonas</taxon>
    </lineage>
</organism>
<comment type="caution">
    <text evidence="1">The sequence shown here is derived from an EMBL/GenBank/DDBJ whole genome shotgun (WGS) entry which is preliminary data.</text>
</comment>
<sequence length="141" mass="15456">MALIKSYLISNAVASAGLEFQLKLKYKLPMESRTVYQVYKTYIDKKVVYVGWAGGEFKNGKVSLSLIGNVVLDVLNSLPVESDNSILKIQEVVAGPTPTKVKVKKALKSAPRNSKILFVGELSDELKGEIESLNVKGIIEI</sequence>
<accession>A0ABR8LKV2</accession>
<dbReference type="EMBL" id="JABBXD010000003">
    <property type="protein sequence ID" value="MBD3585711.1"/>
    <property type="molecule type" value="Genomic_DNA"/>
</dbReference>
<reference evidence="1 2" key="1">
    <citation type="submission" date="2020-04" db="EMBL/GenBank/DDBJ databases">
        <title>Salinimonas sp. HHU 13199.</title>
        <authorList>
            <person name="Cui X."/>
            <person name="Zhang D."/>
        </authorList>
    </citation>
    <scope>NUCLEOTIDE SEQUENCE [LARGE SCALE GENOMIC DNA]</scope>
    <source>
        <strain evidence="1 2">HHU 13199</strain>
    </source>
</reference>
<protein>
    <submittedName>
        <fullName evidence="1">Uncharacterized protein</fullName>
    </submittedName>
</protein>
<dbReference type="RefSeq" id="WP_191024020.1">
    <property type="nucleotide sequence ID" value="NZ_JABBXD010000003.1"/>
</dbReference>
<name>A0ABR8LKV2_9ALTE</name>
<evidence type="ECO:0000313" key="1">
    <source>
        <dbReference type="EMBL" id="MBD3585711.1"/>
    </source>
</evidence>
<proteinExistence type="predicted"/>
<dbReference type="Proteomes" id="UP000624419">
    <property type="component" value="Unassembled WGS sequence"/>
</dbReference>
<keyword evidence="2" id="KW-1185">Reference proteome</keyword>
<evidence type="ECO:0000313" key="2">
    <source>
        <dbReference type="Proteomes" id="UP000624419"/>
    </source>
</evidence>
<gene>
    <name evidence="1" type="ORF">HHX48_08200</name>
</gene>